<dbReference type="InterPro" id="IPR052376">
    <property type="entry name" value="Oxidative_Scav/Glycosyltrans"/>
</dbReference>
<accession>A0A345UHC5</accession>
<dbReference type="AlphaFoldDB" id="A0A345UHC5"/>
<dbReference type="KEGG" id="cprv:CYPRO_0592"/>
<evidence type="ECO:0000256" key="1">
    <source>
        <dbReference type="SAM" id="Coils"/>
    </source>
</evidence>
<name>A0A345UHC5_9BACT</name>
<evidence type="ECO:0000313" key="3">
    <source>
        <dbReference type="Proteomes" id="UP000254808"/>
    </source>
</evidence>
<sequence length="243" mass="28359">MRDIIQQLVNLQYIDSKLDELKRMRGDLPEDIADHETDIARIESRIKKNTAQLKDFKLEHGKLELEKDDAHALIEKYETQQSTVRNNREYDALTKEMEAQQQLIENATSRIAEIEILSKEIEEELEVSKAQLKEKEAELEEMKKNLKDVITRTQEEEKELLERRDEAESTLNQRYLRSYNRLRKGLKNGVAVSPMVNGACMGMMMPPQVQMEVRRKDKIVIDENSGRIVVDPEFFENAKKIGV</sequence>
<keyword evidence="3" id="KW-1185">Reference proteome</keyword>
<reference evidence="2 3" key="1">
    <citation type="submission" date="2018-03" db="EMBL/GenBank/DDBJ databases">
        <title>Phenotypic and genomic properties of Cyclonatronum proteinivorum gen. nov., sp. nov., a haloalkaliphilic bacteroidete from soda lakes possessing Na+-translocating rhodopsin.</title>
        <authorList>
            <person name="Toshchakov S.V."/>
            <person name="Korzhenkov A."/>
            <person name="Samarov N.I."/>
            <person name="Kublanov I.V."/>
            <person name="Muntyan M.S."/>
            <person name="Sorokin D.Y."/>
        </authorList>
    </citation>
    <scope>NUCLEOTIDE SEQUENCE [LARGE SCALE GENOMIC DNA]</scope>
    <source>
        <strain evidence="2 3">Omega</strain>
    </source>
</reference>
<proteinExistence type="predicted"/>
<dbReference type="Gene3D" id="1.10.287.1490">
    <property type="match status" value="1"/>
</dbReference>
<dbReference type="RefSeq" id="WP_114983206.1">
    <property type="nucleotide sequence ID" value="NZ_CP027806.1"/>
</dbReference>
<dbReference type="EMBL" id="CP027806">
    <property type="protein sequence ID" value="AXI99876.1"/>
    <property type="molecule type" value="Genomic_DNA"/>
</dbReference>
<gene>
    <name evidence="2" type="ORF">CYPRO_0592</name>
</gene>
<evidence type="ECO:0008006" key="4">
    <source>
        <dbReference type="Google" id="ProtNLM"/>
    </source>
</evidence>
<feature type="coiled-coil region" evidence="1">
    <location>
        <begin position="32"/>
        <end position="170"/>
    </location>
</feature>
<keyword evidence="1" id="KW-0175">Coiled coil</keyword>
<evidence type="ECO:0000313" key="2">
    <source>
        <dbReference type="EMBL" id="AXI99876.1"/>
    </source>
</evidence>
<protein>
    <recommendedName>
        <fullName evidence="4">C4-type zinc ribbon domain-containing protein</fullName>
    </recommendedName>
</protein>
<dbReference type="OrthoDB" id="9795058at2"/>
<dbReference type="PANTHER" id="PTHR39082">
    <property type="entry name" value="PHOSPHOLIPASE C-BETA-2-RELATED"/>
    <property type="match status" value="1"/>
</dbReference>
<organism evidence="2 3">
    <name type="scientific">Cyclonatronum proteinivorum</name>
    <dbReference type="NCBI Taxonomy" id="1457365"/>
    <lineage>
        <taxon>Bacteria</taxon>
        <taxon>Pseudomonadati</taxon>
        <taxon>Balneolota</taxon>
        <taxon>Balneolia</taxon>
        <taxon>Balneolales</taxon>
        <taxon>Cyclonatronaceae</taxon>
        <taxon>Cyclonatronum</taxon>
    </lineage>
</organism>
<dbReference type="Proteomes" id="UP000254808">
    <property type="component" value="Chromosome"/>
</dbReference>
<dbReference type="PANTHER" id="PTHR39082:SF1">
    <property type="entry name" value="SCAVENGER RECEPTOR CLASS A MEMBER 3"/>
    <property type="match status" value="1"/>
</dbReference>